<gene>
    <name evidence="15" type="ORF">AAFF_G00154350</name>
</gene>
<dbReference type="GO" id="GO:0005576">
    <property type="term" value="C:extracellular region"/>
    <property type="evidence" value="ECO:0007669"/>
    <property type="project" value="UniProtKB-SubCell"/>
</dbReference>
<keyword evidence="7" id="KW-0675">Receptor</keyword>
<evidence type="ECO:0000313" key="16">
    <source>
        <dbReference type="Proteomes" id="UP001221898"/>
    </source>
</evidence>
<dbReference type="SUPFAM" id="SSF56487">
    <property type="entry name" value="SRCR-like"/>
    <property type="match status" value="1"/>
</dbReference>
<comment type="caution">
    <text evidence="12">Lacks conserved residue(s) required for the propagation of feature annotation.</text>
</comment>
<dbReference type="Pfam" id="PF07995">
    <property type="entry name" value="GSDH"/>
    <property type="match status" value="1"/>
</dbReference>
<dbReference type="Gene3D" id="3.10.250.10">
    <property type="entry name" value="SRCR-like domain"/>
    <property type="match status" value="1"/>
</dbReference>
<dbReference type="FunFam" id="3.10.250.10:FF:000007">
    <property type="entry name" value="Soluble scavenger receptor cysteine-rich domain-containing protein SSC5D"/>
    <property type="match status" value="1"/>
</dbReference>
<evidence type="ECO:0000256" key="12">
    <source>
        <dbReference type="PROSITE-ProRule" id="PRU00196"/>
    </source>
</evidence>
<evidence type="ECO:0000256" key="11">
    <source>
        <dbReference type="ARBA" id="ARBA00069168"/>
    </source>
</evidence>
<evidence type="ECO:0000256" key="10">
    <source>
        <dbReference type="ARBA" id="ARBA00064153"/>
    </source>
</evidence>
<protein>
    <recommendedName>
        <fullName evidence="11">Soluble scavenger receptor cysteine-rich domain-containing protein SSC5D</fullName>
    </recommendedName>
</protein>
<keyword evidence="3" id="KW-0964">Secreted</keyword>
<keyword evidence="8" id="KW-0325">Glycoprotein</keyword>
<evidence type="ECO:0000256" key="3">
    <source>
        <dbReference type="ARBA" id="ARBA00022525"/>
    </source>
</evidence>
<evidence type="ECO:0000256" key="2">
    <source>
        <dbReference type="ARBA" id="ARBA00010658"/>
    </source>
</evidence>
<feature type="compositionally biased region" description="Basic residues" evidence="13">
    <location>
        <begin position="675"/>
        <end position="692"/>
    </location>
</feature>
<keyword evidence="6 12" id="KW-1015">Disulfide bond</keyword>
<dbReference type="Pfam" id="PF00530">
    <property type="entry name" value="SRCR"/>
    <property type="match status" value="1"/>
</dbReference>
<dbReference type="Pfam" id="PF03024">
    <property type="entry name" value="Folate_rec"/>
    <property type="match status" value="1"/>
</dbReference>
<dbReference type="InterPro" id="IPR012938">
    <property type="entry name" value="Glc/Sorbosone_DH"/>
</dbReference>
<dbReference type="EMBL" id="JAINUG010000021">
    <property type="protein sequence ID" value="KAJ8411797.1"/>
    <property type="molecule type" value="Genomic_DNA"/>
</dbReference>
<dbReference type="PANTHER" id="PTHR19328:SF32">
    <property type="entry name" value="HHIP-LIKE PROTEIN 1"/>
    <property type="match status" value="1"/>
</dbReference>
<dbReference type="SUPFAM" id="SSF50952">
    <property type="entry name" value="Soluble quinoprotein glucose dehydrogenase"/>
    <property type="match status" value="1"/>
</dbReference>
<evidence type="ECO:0000259" key="14">
    <source>
        <dbReference type="PROSITE" id="PS50287"/>
    </source>
</evidence>
<comment type="caution">
    <text evidence="15">The sequence shown here is derived from an EMBL/GenBank/DDBJ whole genome shotgun (WGS) entry which is preliminary data.</text>
</comment>
<evidence type="ECO:0000256" key="7">
    <source>
        <dbReference type="ARBA" id="ARBA00023170"/>
    </source>
</evidence>
<dbReference type="InterPro" id="IPR018143">
    <property type="entry name" value="Folate_rcpt-like"/>
</dbReference>
<comment type="subcellular location">
    <subcellularLocation>
        <location evidence="1">Secreted</location>
    </subcellularLocation>
</comment>
<dbReference type="SMART" id="SM00202">
    <property type="entry name" value="SR"/>
    <property type="match status" value="1"/>
</dbReference>
<keyword evidence="5" id="KW-0677">Repeat</keyword>
<evidence type="ECO:0000256" key="13">
    <source>
        <dbReference type="SAM" id="MobiDB-lite"/>
    </source>
</evidence>
<dbReference type="Gene3D" id="2.120.10.30">
    <property type="entry name" value="TolB, C-terminal domain"/>
    <property type="match status" value="1"/>
</dbReference>
<organism evidence="15 16">
    <name type="scientific">Aldrovandia affinis</name>
    <dbReference type="NCBI Taxonomy" id="143900"/>
    <lineage>
        <taxon>Eukaryota</taxon>
        <taxon>Metazoa</taxon>
        <taxon>Chordata</taxon>
        <taxon>Craniata</taxon>
        <taxon>Vertebrata</taxon>
        <taxon>Euteleostomi</taxon>
        <taxon>Actinopterygii</taxon>
        <taxon>Neopterygii</taxon>
        <taxon>Teleostei</taxon>
        <taxon>Notacanthiformes</taxon>
        <taxon>Halosauridae</taxon>
        <taxon>Aldrovandia</taxon>
    </lineage>
</organism>
<evidence type="ECO:0000256" key="9">
    <source>
        <dbReference type="ARBA" id="ARBA00058074"/>
    </source>
</evidence>
<dbReference type="InterPro" id="IPR011041">
    <property type="entry name" value="Quinoprot_gluc/sorb_DH_b-prop"/>
</dbReference>
<feature type="region of interest" description="Disordered" evidence="13">
    <location>
        <begin position="659"/>
        <end position="710"/>
    </location>
</feature>
<dbReference type="Proteomes" id="UP001221898">
    <property type="component" value="Unassembled WGS sequence"/>
</dbReference>
<feature type="compositionally biased region" description="Low complexity" evidence="13">
    <location>
        <begin position="659"/>
        <end position="674"/>
    </location>
</feature>
<dbReference type="InterPro" id="IPR001190">
    <property type="entry name" value="SRCR"/>
</dbReference>
<evidence type="ECO:0000256" key="6">
    <source>
        <dbReference type="ARBA" id="ARBA00023157"/>
    </source>
</evidence>
<dbReference type="PROSITE" id="PS50287">
    <property type="entry name" value="SRCR_2"/>
    <property type="match status" value="1"/>
</dbReference>
<evidence type="ECO:0000256" key="8">
    <source>
        <dbReference type="ARBA" id="ARBA00023180"/>
    </source>
</evidence>
<evidence type="ECO:0000313" key="15">
    <source>
        <dbReference type="EMBL" id="KAJ8411797.1"/>
    </source>
</evidence>
<comment type="subunit">
    <text evidence="10">Interacts with LGALS1 and laminin.</text>
</comment>
<evidence type="ECO:0000256" key="4">
    <source>
        <dbReference type="ARBA" id="ARBA00022729"/>
    </source>
</evidence>
<comment type="similarity">
    <text evidence="2">Belongs to the HHIP family.</text>
</comment>
<name>A0AAD7SZU4_9TELE</name>
<keyword evidence="4" id="KW-0732">Signal</keyword>
<accession>A0AAD7SZU4</accession>
<feature type="domain" description="SRCR" evidence="14">
    <location>
        <begin position="703"/>
        <end position="806"/>
    </location>
</feature>
<evidence type="ECO:0000256" key="5">
    <source>
        <dbReference type="ARBA" id="ARBA00022737"/>
    </source>
</evidence>
<sequence>MMHYSNIPRIARHAPFILVYLCGVWIAPVSLHPQCLDFKPPFQPQNELVFCVMYKKFGCCDSAKDQELMAKFYRIMDTFDYYGYANCAAYVHDIICQECSPYAAHLFDAEDPSTPVRSIPGLCPDYCSQYWMKCRSTITMLSDDTRLVEAEQDQHRFCKHVELEDTDYCYPHLLTNDQLTKNLGRVSADSEGCLQLCLEEVANGLKNPLAMVHANDGTHRFFIAEQVGLVWTYLPDRSKLEKPFLNITKAVLTSPWEGDERGFLGLTFHPKFKYNGKLYVYYSVEVGFDERIRISEFRISGGDKNVVDHSSERIVLEIDEPASNHNGGQILFADDGYLYIFTGDGGMAGDPFGKYGNSQNKSALLGKVLRIDVDSNDRGPVYRIPPDNPFIRYPDARPEVYAYGVRNMWRCSVDRGDPQTKEGKGRIFCGDVGQNKYEEVDIIEKGKNYGWRAKEGFSCYDKKLCSNSSLDDVLPIYAYPHKMGKSVTGGYIYRGCEYPNLNGMYIFGDFMSGRMMTLQENRRTGQWDYHEICMGMGLTCAFPGLINNYYQYIISFGEDEAGELYFMSTGVPSATSASGVVYKFVDPSRRAPPGSCHYDPLPVKVKGNLIKFKPKETLIGVDIPTKQPKVADPTMLPRTQAATTDWLQELIDLLREQEAALGRTTPATTTASTVRTRRPGRQRKGRRRKAKHKSETSPQDGALRLAGDEEGRKDRGRIEIYANGQWGTVCDDLWNTKNAAVVCQQLGFRYVLKASKHAEFGKGKHLKILLDDVQCDGTEMTLLDCKHAGIGKHNCAHYEDAGVICGNTEYVEY</sequence>
<dbReference type="PANTHER" id="PTHR19328">
    <property type="entry name" value="HEDGEHOG-INTERACTING PROTEIN"/>
    <property type="match status" value="1"/>
</dbReference>
<feature type="disulfide bond" evidence="12">
    <location>
        <begin position="775"/>
        <end position="785"/>
    </location>
</feature>
<dbReference type="InterPro" id="IPR011042">
    <property type="entry name" value="6-blade_b-propeller_TolB-like"/>
</dbReference>
<reference evidence="15" key="1">
    <citation type="journal article" date="2023" name="Science">
        <title>Genome structures resolve the early diversification of teleost fishes.</title>
        <authorList>
            <person name="Parey E."/>
            <person name="Louis A."/>
            <person name="Montfort J."/>
            <person name="Bouchez O."/>
            <person name="Roques C."/>
            <person name="Iampietro C."/>
            <person name="Lluch J."/>
            <person name="Castinel A."/>
            <person name="Donnadieu C."/>
            <person name="Desvignes T."/>
            <person name="Floi Bucao C."/>
            <person name="Jouanno E."/>
            <person name="Wen M."/>
            <person name="Mejri S."/>
            <person name="Dirks R."/>
            <person name="Jansen H."/>
            <person name="Henkel C."/>
            <person name="Chen W.J."/>
            <person name="Zahm M."/>
            <person name="Cabau C."/>
            <person name="Klopp C."/>
            <person name="Thompson A.W."/>
            <person name="Robinson-Rechavi M."/>
            <person name="Braasch I."/>
            <person name="Lecointre G."/>
            <person name="Bobe J."/>
            <person name="Postlethwait J.H."/>
            <person name="Berthelot C."/>
            <person name="Roest Crollius H."/>
            <person name="Guiguen Y."/>
        </authorList>
    </citation>
    <scope>NUCLEOTIDE SEQUENCE</scope>
    <source>
        <strain evidence="15">NC1722</strain>
    </source>
</reference>
<comment type="function">
    <text evidence="9">Binds to extracellular matrix proteins. Binds to pathogen-associated molecular patterns (PAMPs) present on the cell walls of Gram-positive and Gram-negative bacteria and fungi, behaving as a pattern recognition receptor (PRR). Induces bacterial and fungal aggregation and subsequent inhibition of PAMP-induced cytokine release. Does not possess intrinsic bactericidal activity. May play a role in the innate defense and homeostasis of certain epithelial surfaces.</text>
</comment>
<dbReference type="PRINTS" id="PR00258">
    <property type="entry name" value="SPERACTRCPTR"/>
</dbReference>
<keyword evidence="16" id="KW-1185">Reference proteome</keyword>
<evidence type="ECO:0000256" key="1">
    <source>
        <dbReference type="ARBA" id="ARBA00004613"/>
    </source>
</evidence>
<dbReference type="GO" id="GO:0016020">
    <property type="term" value="C:membrane"/>
    <property type="evidence" value="ECO:0007669"/>
    <property type="project" value="InterPro"/>
</dbReference>
<dbReference type="AlphaFoldDB" id="A0AAD7SZU4"/>
<proteinExistence type="inferred from homology"/>
<dbReference type="InterPro" id="IPR036772">
    <property type="entry name" value="SRCR-like_dom_sf"/>
</dbReference>